<dbReference type="InterPro" id="IPR038332">
    <property type="entry name" value="PPE_sf"/>
</dbReference>
<dbReference type="Proteomes" id="UP000238362">
    <property type="component" value="Unassembled WGS sequence"/>
</dbReference>
<feature type="compositionally biased region" description="Gly residues" evidence="2">
    <location>
        <begin position="328"/>
        <end position="338"/>
    </location>
</feature>
<dbReference type="InterPro" id="IPR000030">
    <property type="entry name" value="PPE_dom"/>
</dbReference>
<sequence length="493" mass="49069">MNDADQAPPRELTDQQIADLPPAEREEYFRERAAAGIDDGGLFGWINRMRANIEGGVQAQQYGDQRVQELSSGEVQYVEGLRPSNADYNGHDHSVISSYVRDIDPAQVTGVSNAYHDLHQAFREFADQLKDAVDKSQHEWEGEAAESARGYFSSLSQWAEANSQNAQLASETIYQQAEAASSAKNSMPEPIPFSWDSEMKKWGSDPFNFAGNIAQTIETYHASQEAHAQAAQVMAQYDGHLYEAASKQPAFAEPPKFGSGSGESGSVGSVPGNGGTDASGFVGGGVPGGGAPAGGSVAGGSVSGGVSGGGGSSLGGAGVAPPLAAGRGTGAVLPGGSGTRPAGFRNPSFSVPRSRPNSGNSGLGEMGPMPIGGMPPGGPGGGGGDYGGRVGRGVAGFGPGGGGAAGGAGAPGAGTGSGAAAKPGALGPTAPGGAGAAAAAGRGGMGAAGMGGAGRGGQGEEDKEHQRPTFLVEGDPDEVFGTDERTAPPVIGE</sequence>
<name>A0A2T0LVU8_9PSEU</name>
<feature type="compositionally biased region" description="Gly residues" evidence="2">
    <location>
        <begin position="430"/>
        <end position="457"/>
    </location>
</feature>
<feature type="compositionally biased region" description="Gly residues" evidence="2">
    <location>
        <begin position="259"/>
        <end position="287"/>
    </location>
</feature>
<feature type="region of interest" description="Disordered" evidence="2">
    <location>
        <begin position="252"/>
        <end position="287"/>
    </location>
</feature>
<feature type="region of interest" description="Disordered" evidence="2">
    <location>
        <begin position="430"/>
        <end position="493"/>
    </location>
</feature>
<feature type="region of interest" description="Disordered" evidence="2">
    <location>
        <begin position="1"/>
        <end position="22"/>
    </location>
</feature>
<feature type="compositionally biased region" description="Polar residues" evidence="2">
    <location>
        <begin position="347"/>
        <end position="360"/>
    </location>
</feature>
<dbReference type="AlphaFoldDB" id="A0A2T0LVU8"/>
<evidence type="ECO:0000259" key="3">
    <source>
        <dbReference type="Pfam" id="PF00823"/>
    </source>
</evidence>
<comment type="caution">
    <text evidence="4">The sequence shown here is derived from an EMBL/GenBank/DDBJ whole genome shotgun (WGS) entry which is preliminary data.</text>
</comment>
<keyword evidence="5" id="KW-1185">Reference proteome</keyword>
<dbReference type="Pfam" id="PF00823">
    <property type="entry name" value="PPE"/>
    <property type="match status" value="1"/>
</dbReference>
<dbReference type="Gene3D" id="1.20.1260.20">
    <property type="entry name" value="PPE superfamily"/>
    <property type="match status" value="1"/>
</dbReference>
<organism evidence="4 5">
    <name type="scientific">Prauserella shujinwangii</name>
    <dbReference type="NCBI Taxonomy" id="1453103"/>
    <lineage>
        <taxon>Bacteria</taxon>
        <taxon>Bacillati</taxon>
        <taxon>Actinomycetota</taxon>
        <taxon>Actinomycetes</taxon>
        <taxon>Pseudonocardiales</taxon>
        <taxon>Pseudonocardiaceae</taxon>
        <taxon>Prauserella</taxon>
    </lineage>
</organism>
<accession>A0A2T0LVU8</accession>
<evidence type="ECO:0000256" key="2">
    <source>
        <dbReference type="SAM" id="MobiDB-lite"/>
    </source>
</evidence>
<dbReference type="SUPFAM" id="SSF140459">
    <property type="entry name" value="PE/PPE dimer-like"/>
    <property type="match status" value="1"/>
</dbReference>
<reference evidence="4 5" key="1">
    <citation type="submission" date="2018-03" db="EMBL/GenBank/DDBJ databases">
        <title>Genomic Encyclopedia of Type Strains, Phase III (KMG-III): the genomes of soil and plant-associated and newly described type strains.</title>
        <authorList>
            <person name="Whitman W."/>
        </authorList>
    </citation>
    <scope>NUCLEOTIDE SEQUENCE [LARGE SCALE GENOMIC DNA]</scope>
    <source>
        <strain evidence="4 5">CGMCC 4.7125</strain>
    </source>
</reference>
<proteinExistence type="inferred from homology"/>
<dbReference type="OrthoDB" id="3691371at2"/>
<comment type="similarity">
    <text evidence="1">Belongs to the mycobacterial PPE family.</text>
</comment>
<dbReference type="EMBL" id="PVNH01000005">
    <property type="protein sequence ID" value="PRX47938.1"/>
    <property type="molecule type" value="Genomic_DNA"/>
</dbReference>
<gene>
    <name evidence="4" type="ORF">B0I33_105522</name>
</gene>
<feature type="compositionally biased region" description="Basic and acidic residues" evidence="2">
    <location>
        <begin position="458"/>
        <end position="467"/>
    </location>
</feature>
<feature type="domain" description="PPE" evidence="3">
    <location>
        <begin position="107"/>
        <end position="246"/>
    </location>
</feature>
<evidence type="ECO:0000256" key="1">
    <source>
        <dbReference type="ARBA" id="ARBA00010652"/>
    </source>
</evidence>
<protein>
    <submittedName>
        <fullName evidence="4">PPE family protein</fullName>
    </submittedName>
</protein>
<feature type="region of interest" description="Disordered" evidence="2">
    <location>
        <begin position="328"/>
        <end position="387"/>
    </location>
</feature>
<evidence type="ECO:0000313" key="5">
    <source>
        <dbReference type="Proteomes" id="UP000238362"/>
    </source>
</evidence>
<evidence type="ECO:0000313" key="4">
    <source>
        <dbReference type="EMBL" id="PRX47938.1"/>
    </source>
</evidence>